<name>C7Q3K7_CATAD</name>
<dbReference type="Proteomes" id="UP000000851">
    <property type="component" value="Chromosome"/>
</dbReference>
<dbReference type="InParanoid" id="C7Q3K7"/>
<organism evidence="1 2">
    <name type="scientific">Catenulispora acidiphila (strain DSM 44928 / JCM 14897 / NBRC 102108 / NRRL B-24433 / ID139908)</name>
    <dbReference type="NCBI Taxonomy" id="479433"/>
    <lineage>
        <taxon>Bacteria</taxon>
        <taxon>Bacillati</taxon>
        <taxon>Actinomycetota</taxon>
        <taxon>Actinomycetes</taxon>
        <taxon>Catenulisporales</taxon>
        <taxon>Catenulisporaceae</taxon>
        <taxon>Catenulispora</taxon>
    </lineage>
</organism>
<dbReference type="EMBL" id="CP001700">
    <property type="protein sequence ID" value="ACU75772.1"/>
    <property type="molecule type" value="Genomic_DNA"/>
</dbReference>
<protein>
    <submittedName>
        <fullName evidence="1">Uncharacterized protein</fullName>
    </submittedName>
</protein>
<dbReference type="AlphaFoldDB" id="C7Q3K7"/>
<keyword evidence="2" id="KW-1185">Reference proteome</keyword>
<proteinExistence type="predicted"/>
<evidence type="ECO:0000313" key="2">
    <source>
        <dbReference type="Proteomes" id="UP000000851"/>
    </source>
</evidence>
<reference evidence="1 2" key="1">
    <citation type="journal article" date="2009" name="Stand. Genomic Sci.">
        <title>Complete genome sequence of Catenulispora acidiphila type strain (ID 139908).</title>
        <authorList>
            <person name="Copeland A."/>
            <person name="Lapidus A."/>
            <person name="Glavina Del Rio T."/>
            <person name="Nolan M."/>
            <person name="Lucas S."/>
            <person name="Chen F."/>
            <person name="Tice H."/>
            <person name="Cheng J.F."/>
            <person name="Bruce D."/>
            <person name="Goodwin L."/>
            <person name="Pitluck S."/>
            <person name="Mikhailova N."/>
            <person name="Pati A."/>
            <person name="Ivanova N."/>
            <person name="Mavromatis K."/>
            <person name="Chen A."/>
            <person name="Palaniappan K."/>
            <person name="Chain P."/>
            <person name="Land M."/>
            <person name="Hauser L."/>
            <person name="Chang Y.J."/>
            <person name="Jeffries C.D."/>
            <person name="Chertkov O."/>
            <person name="Brettin T."/>
            <person name="Detter J.C."/>
            <person name="Han C."/>
            <person name="Ali Z."/>
            <person name="Tindall B.J."/>
            <person name="Goker M."/>
            <person name="Bristow J."/>
            <person name="Eisen J.A."/>
            <person name="Markowitz V."/>
            <person name="Hugenholtz P."/>
            <person name="Kyrpides N.C."/>
            <person name="Klenk H.P."/>
        </authorList>
    </citation>
    <scope>NUCLEOTIDE SEQUENCE [LARGE SCALE GENOMIC DNA]</scope>
    <source>
        <strain evidence="2">DSM 44928 / JCM 14897 / NBRC 102108 / NRRL B-24433 / ID139908</strain>
    </source>
</reference>
<evidence type="ECO:0000313" key="1">
    <source>
        <dbReference type="EMBL" id="ACU75772.1"/>
    </source>
</evidence>
<accession>C7Q3K7</accession>
<dbReference type="KEGG" id="cai:Caci_6940"/>
<sequence length="32" mass="3519">MILLGSLGRPLPDEIWVTWDGQNTPVALPMPT</sequence>
<gene>
    <name evidence="1" type="ordered locus">Caci_6940</name>
</gene>
<dbReference type="HOGENOM" id="CLU_3388688_0_0_11"/>